<feature type="transmembrane region" description="Helical" evidence="1">
    <location>
        <begin position="20"/>
        <end position="40"/>
    </location>
</feature>
<keyword evidence="1" id="KW-0812">Transmembrane</keyword>
<evidence type="ECO:0000313" key="2">
    <source>
        <dbReference type="EMBL" id="QRG04842.1"/>
    </source>
</evidence>
<evidence type="ECO:0000313" key="3">
    <source>
        <dbReference type="Proteomes" id="UP000596427"/>
    </source>
</evidence>
<gene>
    <name evidence="2" type="ORF">EZH22_16975</name>
</gene>
<keyword evidence="1" id="KW-1133">Transmembrane helix</keyword>
<feature type="transmembrane region" description="Helical" evidence="1">
    <location>
        <begin position="52"/>
        <end position="74"/>
    </location>
</feature>
<feature type="transmembrane region" description="Helical" evidence="1">
    <location>
        <begin position="183"/>
        <end position="204"/>
    </location>
</feature>
<accession>A0A974PJM0</accession>
<dbReference type="RefSeq" id="WP_203191719.1">
    <property type="nucleotide sequence ID" value="NZ_CP063362.1"/>
</dbReference>
<feature type="transmembrane region" description="Helical" evidence="1">
    <location>
        <begin position="293"/>
        <end position="313"/>
    </location>
</feature>
<reference evidence="2 3" key="1">
    <citation type="submission" date="2020-10" db="EMBL/GenBank/DDBJ databases">
        <title>Degradation of 1,4-Dioxane by Xanthobacter sp. YN2, via a Novel Group-2 Soluble Di-Iron Monooxygenase.</title>
        <authorList>
            <person name="Ma F."/>
            <person name="Wang Y."/>
            <person name="Yang J."/>
            <person name="Guo H."/>
            <person name="Su D."/>
            <person name="Yu L."/>
        </authorList>
    </citation>
    <scope>NUCLEOTIDE SEQUENCE [LARGE SCALE GENOMIC DNA]</scope>
    <source>
        <strain evidence="2 3">YN2</strain>
    </source>
</reference>
<sequence length="599" mass="62718">MARWAGVGRAVPRVLVRFPVPVLLAVAALAVHFATSYLVLKLAARLPALAEIVPRIATIAGVGALFATAAALFAEGRGWSALGRHLFTALVAASFMALAAFPAVTHSSLSLLLIAGACAVLLAPSGFAQGQAAAFWRHGARTVSGAGTALLGAAVLVIGIMLVEGAVRVLFAVGPMGFAPSWATTYVMPVAFGLVAPVIWLSQIPLPGEGDPSPFVEVSAPLTVARWVMVPLLFVFGAVLIAYATRIAWQGAVPVGQIGRYVPIFGAIGTAVFMMLQHERGKGRRLVDLFCAAWFPLLVVPLVLLGAALWLRIEPLGFTAQRGHLLLVAAWLALITFVFAPRLGRGDLRLIPGVLLVLCLAFAAGPFGMTALANRDQAHRLTALLASAGAVENGRLVPESAGKLDMTQRAQAQSIIRYLGRHDGFSALAPLFAGRDDDPFRQKQHPGLAAIEMKITGFPRDMGRAEAAPDPRLSVSVKTGPALIAEAGGVRVLGPFMVGFGRRQQVSTIEGITTSVEDNMVQVDAADGRSAQIDLASAIQAREKEAVGRPPRLDSPVRIDVPFGRGRVGVVLQGATLSVSATATTVRGGTYFLVLSPAG</sequence>
<feature type="transmembrane region" description="Helical" evidence="1">
    <location>
        <begin position="261"/>
        <end position="278"/>
    </location>
</feature>
<organism evidence="2 3">
    <name type="scientific">Xanthobacter dioxanivorans</name>
    <dbReference type="NCBI Taxonomy" id="2528964"/>
    <lineage>
        <taxon>Bacteria</taxon>
        <taxon>Pseudomonadati</taxon>
        <taxon>Pseudomonadota</taxon>
        <taxon>Alphaproteobacteria</taxon>
        <taxon>Hyphomicrobiales</taxon>
        <taxon>Xanthobacteraceae</taxon>
        <taxon>Xanthobacter</taxon>
    </lineage>
</organism>
<feature type="transmembrane region" description="Helical" evidence="1">
    <location>
        <begin position="350"/>
        <end position="372"/>
    </location>
</feature>
<feature type="transmembrane region" description="Helical" evidence="1">
    <location>
        <begin position="149"/>
        <end position="171"/>
    </location>
</feature>
<feature type="transmembrane region" description="Helical" evidence="1">
    <location>
        <begin position="86"/>
        <end position="104"/>
    </location>
</feature>
<feature type="transmembrane region" description="Helical" evidence="1">
    <location>
        <begin position="111"/>
        <end position="129"/>
    </location>
</feature>
<proteinExistence type="predicted"/>
<dbReference type="KEGG" id="xdi:EZH22_16975"/>
<protein>
    <submittedName>
        <fullName evidence="2">DUF4153 domain-containing protein</fullName>
    </submittedName>
</protein>
<dbReference type="Pfam" id="PF13687">
    <property type="entry name" value="DUF4153"/>
    <property type="match status" value="1"/>
</dbReference>
<dbReference type="EMBL" id="CP063362">
    <property type="protein sequence ID" value="QRG04842.1"/>
    <property type="molecule type" value="Genomic_DNA"/>
</dbReference>
<feature type="transmembrane region" description="Helical" evidence="1">
    <location>
        <begin position="224"/>
        <end position="249"/>
    </location>
</feature>
<name>A0A974PJM0_9HYPH</name>
<dbReference type="InterPro" id="IPR025291">
    <property type="entry name" value="DUF4153"/>
</dbReference>
<dbReference type="Proteomes" id="UP000596427">
    <property type="component" value="Chromosome"/>
</dbReference>
<feature type="transmembrane region" description="Helical" evidence="1">
    <location>
        <begin position="325"/>
        <end position="344"/>
    </location>
</feature>
<dbReference type="AlphaFoldDB" id="A0A974PJM0"/>
<keyword evidence="1" id="KW-0472">Membrane</keyword>
<evidence type="ECO:0000256" key="1">
    <source>
        <dbReference type="SAM" id="Phobius"/>
    </source>
</evidence>
<keyword evidence="3" id="KW-1185">Reference proteome</keyword>